<evidence type="ECO:0000256" key="1">
    <source>
        <dbReference type="ARBA" id="ARBA00023125"/>
    </source>
</evidence>
<reference evidence="5 6" key="1">
    <citation type="submission" date="2020-02" db="EMBL/GenBank/DDBJ databases">
        <title>Esox lucius (northern pike) genome, fEsoLuc1, primary haplotype.</title>
        <authorList>
            <person name="Myers G."/>
            <person name="Karagic N."/>
            <person name="Meyer A."/>
            <person name="Pippel M."/>
            <person name="Reichard M."/>
            <person name="Winkler S."/>
            <person name="Tracey A."/>
            <person name="Sims Y."/>
            <person name="Howe K."/>
            <person name="Rhie A."/>
            <person name="Formenti G."/>
            <person name="Durbin R."/>
            <person name="Fedrigo O."/>
            <person name="Jarvis E.D."/>
        </authorList>
    </citation>
    <scope>NUCLEOTIDE SEQUENCE [LARGE SCALE GENOMIC DNA]</scope>
</reference>
<dbReference type="PANTHER" id="PTHR47316:SF1">
    <property type="entry name" value="FORKHEAD BOX PROTEIN H1"/>
    <property type="match status" value="1"/>
</dbReference>
<reference evidence="5" key="3">
    <citation type="submission" date="2025-09" db="UniProtKB">
        <authorList>
            <consortium name="Ensembl"/>
        </authorList>
    </citation>
    <scope>IDENTIFICATION</scope>
</reference>
<evidence type="ECO:0000313" key="6">
    <source>
        <dbReference type="Proteomes" id="UP000265140"/>
    </source>
</evidence>
<dbReference type="SUPFAM" id="SSF46785">
    <property type="entry name" value="Winged helix' DNA-binding domain"/>
    <property type="match status" value="1"/>
</dbReference>
<dbReference type="Ensembl" id="ENSELUT00000093908.1">
    <property type="protein sequence ID" value="ENSELUP00000089446.1"/>
    <property type="gene ID" value="ENSELUG00000041028.1"/>
</dbReference>
<protein>
    <recommendedName>
        <fullName evidence="4">Fork-head domain-containing protein</fullName>
    </recommendedName>
</protein>
<dbReference type="GO" id="GO:0003700">
    <property type="term" value="F:DNA-binding transcription factor activity"/>
    <property type="evidence" value="ECO:0007669"/>
    <property type="project" value="InterPro"/>
</dbReference>
<dbReference type="GeneTree" id="ENSGT01030000234863"/>
<reference evidence="5" key="2">
    <citation type="submission" date="2025-08" db="UniProtKB">
        <authorList>
            <consortium name="Ensembl"/>
        </authorList>
    </citation>
    <scope>IDENTIFICATION</scope>
</reference>
<feature type="domain" description="Fork-head" evidence="4">
    <location>
        <begin position="25"/>
        <end position="130"/>
    </location>
</feature>
<keyword evidence="1 2" id="KW-0238">DNA-binding</keyword>
<dbReference type="SMART" id="SM00339">
    <property type="entry name" value="FH"/>
    <property type="match status" value="1"/>
</dbReference>
<evidence type="ECO:0000313" key="5">
    <source>
        <dbReference type="Ensembl" id="ENSELUP00000089446.1"/>
    </source>
</evidence>
<dbReference type="InterPro" id="IPR036388">
    <property type="entry name" value="WH-like_DNA-bd_sf"/>
</dbReference>
<name>A0AAY5KL36_ESOLU</name>
<comment type="subcellular location">
    <subcellularLocation>
        <location evidence="2">Nucleus</location>
    </subcellularLocation>
</comment>
<dbReference type="Pfam" id="PF00250">
    <property type="entry name" value="Forkhead"/>
    <property type="match status" value="1"/>
</dbReference>
<feature type="region of interest" description="Disordered" evidence="3">
    <location>
        <begin position="1"/>
        <end position="20"/>
    </location>
</feature>
<dbReference type="InterPro" id="IPR052327">
    <property type="entry name" value="Activin_resp_transcr_regulator"/>
</dbReference>
<evidence type="ECO:0000259" key="4">
    <source>
        <dbReference type="PROSITE" id="PS50039"/>
    </source>
</evidence>
<dbReference type="PROSITE" id="PS50039">
    <property type="entry name" value="FORK_HEAD_3"/>
    <property type="match status" value="1"/>
</dbReference>
<keyword evidence="6" id="KW-1185">Reference proteome</keyword>
<dbReference type="AlphaFoldDB" id="A0AAY5KL36"/>
<dbReference type="PANTHER" id="PTHR47316">
    <property type="entry name" value="FORKHEAD BOX PROTEIN H1"/>
    <property type="match status" value="1"/>
</dbReference>
<keyword evidence="2" id="KW-0539">Nucleus</keyword>
<organism evidence="5 6">
    <name type="scientific">Esox lucius</name>
    <name type="common">Northern pike</name>
    <dbReference type="NCBI Taxonomy" id="8010"/>
    <lineage>
        <taxon>Eukaryota</taxon>
        <taxon>Metazoa</taxon>
        <taxon>Chordata</taxon>
        <taxon>Craniata</taxon>
        <taxon>Vertebrata</taxon>
        <taxon>Euteleostomi</taxon>
        <taxon>Actinopterygii</taxon>
        <taxon>Neopterygii</taxon>
        <taxon>Teleostei</taxon>
        <taxon>Protacanthopterygii</taxon>
        <taxon>Esociformes</taxon>
        <taxon>Esocidae</taxon>
        <taxon>Esox</taxon>
    </lineage>
</organism>
<evidence type="ECO:0000256" key="2">
    <source>
        <dbReference type="PROSITE-ProRule" id="PRU00089"/>
    </source>
</evidence>
<proteinExistence type="predicted"/>
<dbReference type="Proteomes" id="UP000265140">
    <property type="component" value="Chromosome 10"/>
</dbReference>
<sequence>MTEKISLQAPSNGVPQRKHRRYGKNKSITYLGLVANVIQDSPEKMLTFTQLMDRLEAFISGDRKGIENNIRVCLSSNDCFVKVPADPYVTYSKKNLWKFDESRITAKMARRNFKGILDHFPDLSTKVRKESRERKFEATDRTASLHSPTQELDCAPIQRKTEGKFTSSFSIDSILNTGSSRLCPQARQLSVVSRVPTDQVLLCAESGMGTKRGMSSCSFLRSNPFEF</sequence>
<feature type="DNA-binding region" description="Fork-head" evidence="2">
    <location>
        <begin position="25"/>
        <end position="130"/>
    </location>
</feature>
<dbReference type="InterPro" id="IPR036390">
    <property type="entry name" value="WH_DNA-bd_sf"/>
</dbReference>
<accession>A0AAY5KL36</accession>
<dbReference type="InterPro" id="IPR001766">
    <property type="entry name" value="Fork_head_dom"/>
</dbReference>
<dbReference type="Gene3D" id="1.10.10.10">
    <property type="entry name" value="Winged helix-like DNA-binding domain superfamily/Winged helix DNA-binding domain"/>
    <property type="match status" value="1"/>
</dbReference>
<evidence type="ECO:0000256" key="3">
    <source>
        <dbReference type="SAM" id="MobiDB-lite"/>
    </source>
</evidence>
<dbReference type="GO" id="GO:0005634">
    <property type="term" value="C:nucleus"/>
    <property type="evidence" value="ECO:0007669"/>
    <property type="project" value="UniProtKB-SubCell"/>
</dbReference>
<dbReference type="GO" id="GO:0043565">
    <property type="term" value="F:sequence-specific DNA binding"/>
    <property type="evidence" value="ECO:0007669"/>
    <property type="project" value="InterPro"/>
</dbReference>